<feature type="transmembrane region" description="Helical" evidence="7">
    <location>
        <begin position="263"/>
        <end position="283"/>
    </location>
</feature>
<name>A0A077LZ91_9MICO</name>
<dbReference type="STRING" id="1194083.BN12_3850001"/>
<keyword evidence="7" id="KW-0472">Membrane</keyword>
<dbReference type="GO" id="GO:0046872">
    <property type="term" value="F:metal ion binding"/>
    <property type="evidence" value="ECO:0007669"/>
    <property type="project" value="UniProtKB-KW"/>
</dbReference>
<sequence length="284" mass="30631">MPVALGVLALALMWPLPRLLARMRYFRRAPRAALFVWQLVALAGIVAALAVAPAVVGVLDAQPSGRPTWLIVLAVAVSGGMLLQLLRSGHIVGRRLRAVRREHRELVDLIGTRADDLGTSTRLLEHPTPTAYCVPGLRQRIVLTRGTLDRLPPDELAAVVAHERAHLHRRHDLVVEFFTVLHVAVPPFLRAEAALDEIRLLVEALADRSAAREVGPLTVGRALGTVAGARVPDVALGLQVSPAAAATRITLLTRPAPVWVSPLMYAFGASVLALPVLLLALVYR</sequence>
<accession>A0A077LZ91</accession>
<comment type="similarity">
    <text evidence="6">Belongs to the peptidase M48 family.</text>
</comment>
<evidence type="ECO:0000256" key="1">
    <source>
        <dbReference type="ARBA" id="ARBA00022670"/>
    </source>
</evidence>
<evidence type="ECO:0000313" key="10">
    <source>
        <dbReference type="Proteomes" id="UP000035721"/>
    </source>
</evidence>
<evidence type="ECO:0000256" key="2">
    <source>
        <dbReference type="ARBA" id="ARBA00022723"/>
    </source>
</evidence>
<feature type="transmembrane region" description="Helical" evidence="7">
    <location>
        <begin position="68"/>
        <end position="86"/>
    </location>
</feature>
<evidence type="ECO:0000256" key="7">
    <source>
        <dbReference type="SAM" id="Phobius"/>
    </source>
</evidence>
<dbReference type="CDD" id="cd07326">
    <property type="entry name" value="M56_BlaR1_MecR1_like"/>
    <property type="match status" value="1"/>
</dbReference>
<keyword evidence="5 6" id="KW-0482">Metalloprotease</keyword>
<feature type="domain" description="Peptidase M48" evidence="8">
    <location>
        <begin position="99"/>
        <end position="175"/>
    </location>
</feature>
<dbReference type="PANTHER" id="PTHR34978">
    <property type="entry name" value="POSSIBLE SENSOR-TRANSDUCER PROTEIN BLAR"/>
    <property type="match status" value="1"/>
</dbReference>
<keyword evidence="1 6" id="KW-0645">Protease</keyword>
<gene>
    <name evidence="9" type="ORF">BN12_3850001</name>
</gene>
<evidence type="ECO:0000256" key="6">
    <source>
        <dbReference type="RuleBase" id="RU003983"/>
    </source>
</evidence>
<dbReference type="InterPro" id="IPR001915">
    <property type="entry name" value="Peptidase_M48"/>
</dbReference>
<evidence type="ECO:0000313" key="9">
    <source>
        <dbReference type="EMBL" id="CCH78961.1"/>
    </source>
</evidence>
<organism evidence="9 10">
    <name type="scientific">Nostocoides japonicum T1-X7</name>
    <dbReference type="NCBI Taxonomy" id="1194083"/>
    <lineage>
        <taxon>Bacteria</taxon>
        <taxon>Bacillati</taxon>
        <taxon>Actinomycetota</taxon>
        <taxon>Actinomycetes</taxon>
        <taxon>Micrococcales</taxon>
        <taxon>Intrasporangiaceae</taxon>
        <taxon>Nostocoides</taxon>
    </lineage>
</organism>
<comment type="caution">
    <text evidence="9">The sequence shown here is derived from an EMBL/GenBank/DDBJ whole genome shotgun (WGS) entry which is preliminary data.</text>
</comment>
<keyword evidence="3 6" id="KW-0378">Hydrolase</keyword>
<dbReference type="PANTHER" id="PTHR34978:SF3">
    <property type="entry name" value="SLR0241 PROTEIN"/>
    <property type="match status" value="1"/>
</dbReference>
<dbReference type="InterPro" id="IPR052173">
    <property type="entry name" value="Beta-lactam_resp_regulator"/>
</dbReference>
<dbReference type="EMBL" id="CAJB01000318">
    <property type="protein sequence ID" value="CCH78961.1"/>
    <property type="molecule type" value="Genomic_DNA"/>
</dbReference>
<reference evidence="9 10" key="1">
    <citation type="journal article" date="2013" name="ISME J.">
        <title>A metabolic model for members of the genus Tetrasphaera involved in enhanced biological phosphorus removal.</title>
        <authorList>
            <person name="Kristiansen R."/>
            <person name="Nguyen H.T.T."/>
            <person name="Saunders A.M."/>
            <person name="Nielsen J.L."/>
            <person name="Wimmer R."/>
            <person name="Le V.Q."/>
            <person name="McIlroy S.J."/>
            <person name="Petrovski S."/>
            <person name="Seviour R.J."/>
            <person name="Calteau A."/>
            <person name="Nielsen K.L."/>
            <person name="Nielsen P.H."/>
        </authorList>
    </citation>
    <scope>NUCLEOTIDE SEQUENCE [LARGE SCALE GENOMIC DNA]</scope>
    <source>
        <strain evidence="9 10">T1-X7</strain>
    </source>
</reference>
<dbReference type="Gene3D" id="3.30.2010.10">
    <property type="entry name" value="Metalloproteases ('zincins'), catalytic domain"/>
    <property type="match status" value="1"/>
</dbReference>
<dbReference type="Proteomes" id="UP000035721">
    <property type="component" value="Unassembled WGS sequence"/>
</dbReference>
<dbReference type="GO" id="GO:0004222">
    <property type="term" value="F:metalloendopeptidase activity"/>
    <property type="evidence" value="ECO:0007669"/>
    <property type="project" value="InterPro"/>
</dbReference>
<evidence type="ECO:0000259" key="8">
    <source>
        <dbReference type="Pfam" id="PF01435"/>
    </source>
</evidence>
<dbReference type="GO" id="GO:0006508">
    <property type="term" value="P:proteolysis"/>
    <property type="evidence" value="ECO:0007669"/>
    <property type="project" value="UniProtKB-KW"/>
</dbReference>
<evidence type="ECO:0000256" key="5">
    <source>
        <dbReference type="ARBA" id="ARBA00023049"/>
    </source>
</evidence>
<keyword evidence="7" id="KW-1133">Transmembrane helix</keyword>
<keyword evidence="2" id="KW-0479">Metal-binding</keyword>
<proteinExistence type="inferred from homology"/>
<comment type="cofactor">
    <cofactor evidence="6">
        <name>Zn(2+)</name>
        <dbReference type="ChEBI" id="CHEBI:29105"/>
    </cofactor>
    <text evidence="6">Binds 1 zinc ion per subunit.</text>
</comment>
<protein>
    <recommendedName>
        <fullName evidence="8">Peptidase M48 domain-containing protein</fullName>
    </recommendedName>
</protein>
<dbReference type="AlphaFoldDB" id="A0A077LZ91"/>
<keyword evidence="7" id="KW-0812">Transmembrane</keyword>
<keyword evidence="4 6" id="KW-0862">Zinc</keyword>
<dbReference type="Pfam" id="PF01435">
    <property type="entry name" value="Peptidase_M48"/>
    <property type="match status" value="1"/>
</dbReference>
<evidence type="ECO:0000256" key="4">
    <source>
        <dbReference type="ARBA" id="ARBA00022833"/>
    </source>
</evidence>
<feature type="transmembrane region" description="Helical" evidence="7">
    <location>
        <begin position="6"/>
        <end position="21"/>
    </location>
</feature>
<keyword evidence="10" id="KW-1185">Reference proteome</keyword>
<feature type="transmembrane region" description="Helical" evidence="7">
    <location>
        <begin position="33"/>
        <end position="56"/>
    </location>
</feature>
<evidence type="ECO:0000256" key="3">
    <source>
        <dbReference type="ARBA" id="ARBA00022801"/>
    </source>
</evidence>